<feature type="region of interest" description="Disordered" evidence="1">
    <location>
        <begin position="517"/>
        <end position="541"/>
    </location>
</feature>
<feature type="compositionally biased region" description="Basic residues" evidence="1">
    <location>
        <begin position="518"/>
        <end position="527"/>
    </location>
</feature>
<dbReference type="PANTHER" id="PTHR14859:SF0">
    <property type="entry name" value="ENDONUCLEASE_EXONUCLEASE_PHOSPHATASE FAMILY PROTEIN, EXPRESSED"/>
    <property type="match status" value="1"/>
</dbReference>
<name>A0A0D9VU89_9ORYZ</name>
<evidence type="ECO:0000256" key="1">
    <source>
        <dbReference type="SAM" id="MobiDB-lite"/>
    </source>
</evidence>
<dbReference type="Pfam" id="PF03372">
    <property type="entry name" value="Exo_endo_phos"/>
    <property type="match status" value="1"/>
</dbReference>
<protein>
    <recommendedName>
        <fullName evidence="2">Endonuclease/exonuclease/phosphatase domain-containing protein</fullName>
    </recommendedName>
</protein>
<dbReference type="STRING" id="77586.A0A0D9VU89"/>
<proteinExistence type="predicted"/>
<feature type="domain" description="Endonuclease/exonuclease/phosphatase" evidence="2">
    <location>
        <begin position="266"/>
        <end position="499"/>
    </location>
</feature>
<dbReference type="GO" id="GO:0006506">
    <property type="term" value="P:GPI anchor biosynthetic process"/>
    <property type="evidence" value="ECO:0007669"/>
    <property type="project" value="TreeGrafter"/>
</dbReference>
<dbReference type="AlphaFoldDB" id="A0A0D9VU89"/>
<evidence type="ECO:0000313" key="4">
    <source>
        <dbReference type="Proteomes" id="UP000032180"/>
    </source>
</evidence>
<dbReference type="SUPFAM" id="SSF56219">
    <property type="entry name" value="DNase I-like"/>
    <property type="match status" value="1"/>
</dbReference>
<dbReference type="InterPro" id="IPR005135">
    <property type="entry name" value="Endo/exonuclease/phosphatase"/>
</dbReference>
<evidence type="ECO:0000313" key="3">
    <source>
        <dbReference type="EnsemblPlants" id="LPERR03G15770.1"/>
    </source>
</evidence>
<reference evidence="4" key="2">
    <citation type="submission" date="2013-12" db="EMBL/GenBank/DDBJ databases">
        <authorList>
            <person name="Yu Y."/>
            <person name="Lee S."/>
            <person name="de Baynast K."/>
            <person name="Wissotski M."/>
            <person name="Liu L."/>
            <person name="Talag J."/>
            <person name="Goicoechea J."/>
            <person name="Angelova A."/>
            <person name="Jetty R."/>
            <person name="Kudrna D."/>
            <person name="Golser W."/>
            <person name="Rivera L."/>
            <person name="Zhang J."/>
            <person name="Wing R."/>
        </authorList>
    </citation>
    <scope>NUCLEOTIDE SEQUENCE</scope>
</reference>
<feature type="compositionally biased region" description="Basic residues" evidence="1">
    <location>
        <begin position="234"/>
        <end position="246"/>
    </location>
</feature>
<feature type="region of interest" description="Disordered" evidence="1">
    <location>
        <begin position="98"/>
        <end position="175"/>
    </location>
</feature>
<dbReference type="PANTHER" id="PTHR14859">
    <property type="entry name" value="CALCOFLUOR WHITE HYPERSENSITIVE PROTEIN PRECURSOR"/>
    <property type="match status" value="1"/>
</dbReference>
<dbReference type="Gramene" id="LPERR03G15770.1">
    <property type="protein sequence ID" value="LPERR03G15770.1"/>
    <property type="gene ID" value="LPERR03G15770"/>
</dbReference>
<dbReference type="eggNOG" id="ENOG502QUBR">
    <property type="taxonomic scope" value="Eukaryota"/>
</dbReference>
<dbReference type="GO" id="GO:0005783">
    <property type="term" value="C:endoplasmic reticulum"/>
    <property type="evidence" value="ECO:0007669"/>
    <property type="project" value="TreeGrafter"/>
</dbReference>
<keyword evidence="4" id="KW-1185">Reference proteome</keyword>
<dbReference type="EnsemblPlants" id="LPERR03G15770.1">
    <property type="protein sequence ID" value="LPERR03G15770.1"/>
    <property type="gene ID" value="LPERR03G15770"/>
</dbReference>
<evidence type="ECO:0000259" key="2">
    <source>
        <dbReference type="Pfam" id="PF03372"/>
    </source>
</evidence>
<dbReference type="InterPro" id="IPR036691">
    <property type="entry name" value="Endo/exonu/phosph_ase_sf"/>
</dbReference>
<dbReference type="GO" id="GO:0003824">
    <property type="term" value="F:catalytic activity"/>
    <property type="evidence" value="ECO:0007669"/>
    <property type="project" value="InterPro"/>
</dbReference>
<feature type="region of interest" description="Disordered" evidence="1">
    <location>
        <begin position="20"/>
        <end position="71"/>
    </location>
</feature>
<organism evidence="3 4">
    <name type="scientific">Leersia perrieri</name>
    <dbReference type="NCBI Taxonomy" id="77586"/>
    <lineage>
        <taxon>Eukaryota</taxon>
        <taxon>Viridiplantae</taxon>
        <taxon>Streptophyta</taxon>
        <taxon>Embryophyta</taxon>
        <taxon>Tracheophyta</taxon>
        <taxon>Spermatophyta</taxon>
        <taxon>Magnoliopsida</taxon>
        <taxon>Liliopsida</taxon>
        <taxon>Poales</taxon>
        <taxon>Poaceae</taxon>
        <taxon>BOP clade</taxon>
        <taxon>Oryzoideae</taxon>
        <taxon>Oryzeae</taxon>
        <taxon>Oryzinae</taxon>
        <taxon>Leersia</taxon>
    </lineage>
</organism>
<dbReference type="InterPro" id="IPR051916">
    <property type="entry name" value="GPI-anchor_lipid_remodeler"/>
</dbReference>
<reference evidence="3 4" key="1">
    <citation type="submission" date="2012-08" db="EMBL/GenBank/DDBJ databases">
        <title>Oryza genome evolution.</title>
        <authorList>
            <person name="Wing R.A."/>
        </authorList>
    </citation>
    <scope>NUCLEOTIDE SEQUENCE</scope>
</reference>
<reference evidence="3" key="3">
    <citation type="submission" date="2015-04" db="UniProtKB">
        <authorList>
            <consortium name="EnsemblPlants"/>
        </authorList>
    </citation>
    <scope>IDENTIFICATION</scope>
</reference>
<dbReference type="HOGENOM" id="CLU_050455_0_0_1"/>
<feature type="compositionally biased region" description="Basic and acidic residues" evidence="1">
    <location>
        <begin position="247"/>
        <end position="257"/>
    </location>
</feature>
<dbReference type="Gene3D" id="3.60.10.10">
    <property type="entry name" value="Endonuclease/exonuclease/phosphatase"/>
    <property type="match status" value="1"/>
</dbReference>
<dbReference type="FunFam" id="3.60.10.10:FF:000045">
    <property type="entry name" value="Endonuclease/exonuclease/phosphatase family protein"/>
    <property type="match status" value="1"/>
</dbReference>
<feature type="compositionally biased region" description="Polar residues" evidence="1">
    <location>
        <begin position="530"/>
        <end position="541"/>
    </location>
</feature>
<dbReference type="GO" id="GO:0016020">
    <property type="term" value="C:membrane"/>
    <property type="evidence" value="ECO:0007669"/>
    <property type="project" value="GOC"/>
</dbReference>
<dbReference type="Proteomes" id="UP000032180">
    <property type="component" value="Chromosome 3"/>
</dbReference>
<feature type="region of interest" description="Disordered" evidence="1">
    <location>
        <begin position="234"/>
        <end position="271"/>
    </location>
</feature>
<sequence>MASTVKRALRCLLEGIRSVQPRPRRRGAGAGGGRSSKAAVPRVVVIRRLNSKTDRRRASTSGAGAPPPLDSAATAVPVTIRVATFNAAMFSTAPAAVLPSPSATDHDDTDADATTTANADYDGDGEGYSRRRGRRAPANPPIPTRRPKKGILKPAASATAPPPTPASPHGERRRLRRHVSISLPNDNDINDEMTTSATARLVTRQPPATTTTTTTGSGRWRSVFGAVWEHQHNYQRQRQQKLKQKQQKQEEIKREAEATTSSWRGRRRTSVEEVVRETGADVVALQNVRAEEGRGMRPLSELAEGLGMRYVFAESWAPEYGNAVLSRWPIKRWRACRLADPSDFRNVLRVTIDVPGAGEVNVYCTHLDHLDESLRMRQVNSILRFADGRPHILAGGLNALDATDYSADRWAAIAKFHEEIGKPAPKAEVMRHLKEKRYVDAKDFAGESEAFVVVPHGQDVQGTCKYGTRVDYILASPNSPYKFVPGSYAVVSSQGTSDHHIIRVDVTIDINAGASRTARQRRRRRVVKMTSKNSSKGIWTA</sequence>
<accession>A0A0D9VU89</accession>